<dbReference type="EMBL" id="CAJPVJ010007154">
    <property type="protein sequence ID" value="CAG2171017.1"/>
    <property type="molecule type" value="Genomic_DNA"/>
</dbReference>
<organism evidence="1">
    <name type="scientific">Oppiella nova</name>
    <dbReference type="NCBI Taxonomy" id="334625"/>
    <lineage>
        <taxon>Eukaryota</taxon>
        <taxon>Metazoa</taxon>
        <taxon>Ecdysozoa</taxon>
        <taxon>Arthropoda</taxon>
        <taxon>Chelicerata</taxon>
        <taxon>Arachnida</taxon>
        <taxon>Acari</taxon>
        <taxon>Acariformes</taxon>
        <taxon>Sarcoptiformes</taxon>
        <taxon>Oribatida</taxon>
        <taxon>Brachypylina</taxon>
        <taxon>Oppioidea</taxon>
        <taxon>Oppiidae</taxon>
        <taxon>Oppiella</taxon>
    </lineage>
</organism>
<keyword evidence="2" id="KW-1185">Reference proteome</keyword>
<sequence length="152" mass="17380">MSAKTKISVFFGTDDNNSDDLINFYQLANSLANLELNIYSEFNKHSKLRILEFESTTGHELELWIYYGSIGSRDSIPAIVSHESEGIVLIGGESVQKFLLDNQKPIIWFKEKTGSQSERKANNLTQFQFTSVSDETIKNEFNKWLESKLFGK</sequence>
<dbReference type="Proteomes" id="UP000728032">
    <property type="component" value="Unassembled WGS sequence"/>
</dbReference>
<accession>A0A7R9QPN1</accession>
<evidence type="ECO:0000313" key="2">
    <source>
        <dbReference type="Proteomes" id="UP000728032"/>
    </source>
</evidence>
<evidence type="ECO:0000313" key="1">
    <source>
        <dbReference type="EMBL" id="CAD7653830.1"/>
    </source>
</evidence>
<gene>
    <name evidence="1" type="ORF">ONB1V03_LOCUS10483</name>
</gene>
<dbReference type="EMBL" id="OC921979">
    <property type="protein sequence ID" value="CAD7653830.1"/>
    <property type="molecule type" value="Genomic_DNA"/>
</dbReference>
<protein>
    <submittedName>
        <fullName evidence="1">Uncharacterized protein</fullName>
    </submittedName>
</protein>
<dbReference type="AlphaFoldDB" id="A0A7R9QPN1"/>
<proteinExistence type="predicted"/>
<reference evidence="1" key="1">
    <citation type="submission" date="2020-11" db="EMBL/GenBank/DDBJ databases">
        <authorList>
            <person name="Tran Van P."/>
        </authorList>
    </citation>
    <scope>NUCLEOTIDE SEQUENCE</scope>
</reference>
<name>A0A7R9QPN1_9ACAR</name>